<gene>
    <name evidence="2" type="ORF">BDD43_1529</name>
</gene>
<dbReference type="PANTHER" id="PTHR46825">
    <property type="entry name" value="D-ALANYL-D-ALANINE-CARBOXYPEPTIDASE/ENDOPEPTIDASE AMPH"/>
    <property type="match status" value="1"/>
</dbReference>
<dbReference type="Gene3D" id="3.40.710.10">
    <property type="entry name" value="DD-peptidase/beta-lactamase superfamily"/>
    <property type="match status" value="1"/>
</dbReference>
<evidence type="ECO:0000259" key="1">
    <source>
        <dbReference type="Pfam" id="PF00144"/>
    </source>
</evidence>
<dbReference type="PANTHER" id="PTHR46825:SF9">
    <property type="entry name" value="BETA-LACTAMASE-RELATED DOMAIN-CONTAINING PROTEIN"/>
    <property type="match status" value="1"/>
</dbReference>
<accession>A0A495IY11</accession>
<dbReference type="RefSeq" id="WP_121201913.1">
    <property type="nucleotide sequence ID" value="NZ_RBKU01000001.1"/>
</dbReference>
<dbReference type="InterPro" id="IPR001466">
    <property type="entry name" value="Beta-lactam-related"/>
</dbReference>
<reference evidence="2 3" key="1">
    <citation type="submission" date="2018-10" db="EMBL/GenBank/DDBJ databases">
        <title>Genomic Encyclopedia of Archaeal and Bacterial Type Strains, Phase II (KMG-II): from individual species to whole genera.</title>
        <authorList>
            <person name="Goeker M."/>
        </authorList>
    </citation>
    <scope>NUCLEOTIDE SEQUENCE [LARGE SCALE GENOMIC DNA]</scope>
    <source>
        <strain evidence="2 3">DSM 18602</strain>
    </source>
</reference>
<dbReference type="AlphaFoldDB" id="A0A495IY11"/>
<dbReference type="InterPro" id="IPR050491">
    <property type="entry name" value="AmpC-like"/>
</dbReference>
<dbReference type="InterPro" id="IPR012338">
    <property type="entry name" value="Beta-lactam/transpept-like"/>
</dbReference>
<dbReference type="EMBL" id="RBKU01000001">
    <property type="protein sequence ID" value="RKR81383.1"/>
    <property type="molecule type" value="Genomic_DNA"/>
</dbReference>
<evidence type="ECO:0000313" key="3">
    <source>
        <dbReference type="Proteomes" id="UP000268007"/>
    </source>
</evidence>
<name>A0A495IY11_9SPHI</name>
<organism evidence="2 3">
    <name type="scientific">Mucilaginibacter gracilis</name>
    <dbReference type="NCBI Taxonomy" id="423350"/>
    <lineage>
        <taxon>Bacteria</taxon>
        <taxon>Pseudomonadati</taxon>
        <taxon>Bacteroidota</taxon>
        <taxon>Sphingobacteriia</taxon>
        <taxon>Sphingobacteriales</taxon>
        <taxon>Sphingobacteriaceae</taxon>
        <taxon>Mucilaginibacter</taxon>
    </lineage>
</organism>
<evidence type="ECO:0000313" key="2">
    <source>
        <dbReference type="EMBL" id="RKR81383.1"/>
    </source>
</evidence>
<comment type="caution">
    <text evidence="2">The sequence shown here is derived from an EMBL/GenBank/DDBJ whole genome shotgun (WGS) entry which is preliminary data.</text>
</comment>
<keyword evidence="3" id="KW-1185">Reference proteome</keyword>
<protein>
    <submittedName>
        <fullName evidence="2">CubicO group peptidase (Beta-lactamase class C family)</fullName>
    </submittedName>
</protein>
<dbReference type="OrthoDB" id="9793489at2"/>
<sequence>MHLVHKSFLVSAISIFLFQSCSHGTNNATLPPAAQTAKMDTAILAYNPKNADKRIDAVMQELYKTRGFNGNVLVAKKGKIIYEKAIGWADYLRRDSLKLSSQFELASVSKTMTSTAILMLMERGKLKLDQNVKDFFPNFPYDGITIKLLLSHRSGMMNYVYFVDDVFRKEHRDQRKGITNQQVMDMIAQYKPARFNKPDIAFHYNNSNFMVLGAIIEKVSGMPYSQFMKENIFIPAMMKHTAVYSKAVYNKIPVDVVGHDRGQWRYSVAQNFLDGPVGDKGIYSTVADLYLFDYALRKGVLLKKATMDSAYVPRNPLLHGHFSYGYGWRLFEAQGQQVIYHTGWWHGFRHIYLRDLKNDITVVLLSNLANGSLLKLHDLFKTVGMPIVRKSAYNGAGDTNEDQ</sequence>
<dbReference type="Proteomes" id="UP000268007">
    <property type="component" value="Unassembled WGS sequence"/>
</dbReference>
<dbReference type="PROSITE" id="PS51257">
    <property type="entry name" value="PROKAR_LIPOPROTEIN"/>
    <property type="match status" value="1"/>
</dbReference>
<dbReference type="SUPFAM" id="SSF56601">
    <property type="entry name" value="beta-lactamase/transpeptidase-like"/>
    <property type="match status" value="1"/>
</dbReference>
<proteinExistence type="predicted"/>
<dbReference type="Pfam" id="PF00144">
    <property type="entry name" value="Beta-lactamase"/>
    <property type="match status" value="1"/>
</dbReference>
<feature type="domain" description="Beta-lactamase-related" evidence="1">
    <location>
        <begin position="56"/>
        <end position="370"/>
    </location>
</feature>